<feature type="domain" description="Phage tail sheath protein-like beta-sandwich" evidence="3">
    <location>
        <begin position="100"/>
        <end position="198"/>
    </location>
</feature>
<dbReference type="Pfam" id="PF17482">
    <property type="entry name" value="Phage_sheath_1C"/>
    <property type="match status" value="1"/>
</dbReference>
<dbReference type="RefSeq" id="WP_076200986.1">
    <property type="nucleotide sequence ID" value="NZ_CP019236.1"/>
</dbReference>
<gene>
    <name evidence="5" type="ORF">RD110_18600</name>
</gene>
<evidence type="ECO:0000259" key="4">
    <source>
        <dbReference type="Pfam" id="PF17482"/>
    </source>
</evidence>
<dbReference type="InterPro" id="IPR007067">
    <property type="entry name" value="Tail_sheath"/>
</dbReference>
<feature type="domain" description="Tail sheath protein C-terminal" evidence="4">
    <location>
        <begin position="381"/>
        <end position="494"/>
    </location>
</feature>
<dbReference type="Proteomes" id="UP000186609">
    <property type="component" value="Chromosome"/>
</dbReference>
<evidence type="ECO:0000256" key="1">
    <source>
        <dbReference type="ARBA" id="ARBA00008005"/>
    </source>
</evidence>
<evidence type="ECO:0000259" key="3">
    <source>
        <dbReference type="Pfam" id="PF17481"/>
    </source>
</evidence>
<proteinExistence type="inferred from homology"/>
<accession>A0A1P8JYZ9</accession>
<dbReference type="InterPro" id="IPR035326">
    <property type="entry name" value="Beta_sandwich_Seath"/>
</dbReference>
<reference evidence="5 6" key="1">
    <citation type="submission" date="2017-01" db="EMBL/GenBank/DDBJ databases">
        <authorList>
            <person name="Mah S.A."/>
            <person name="Swanson W.J."/>
            <person name="Moy G.W."/>
            <person name="Vacquier V.D."/>
        </authorList>
    </citation>
    <scope>NUCLEOTIDE SEQUENCE [LARGE SCALE GENOMIC DNA]</scope>
    <source>
        <strain evidence="5 6">DCY110</strain>
    </source>
</reference>
<dbReference type="STRING" id="1842727.RD110_18600"/>
<evidence type="ECO:0000313" key="6">
    <source>
        <dbReference type="Proteomes" id="UP000186609"/>
    </source>
</evidence>
<evidence type="ECO:0000313" key="5">
    <source>
        <dbReference type="EMBL" id="APW38965.1"/>
    </source>
</evidence>
<keyword evidence="6" id="KW-1185">Reference proteome</keyword>
<dbReference type="AlphaFoldDB" id="A0A1P8JYZ9"/>
<dbReference type="PIRSF" id="PIRSF007349">
    <property type="entry name" value="Tsp_L"/>
    <property type="match status" value="1"/>
</dbReference>
<dbReference type="EMBL" id="CP019236">
    <property type="protein sequence ID" value="APW38965.1"/>
    <property type="molecule type" value="Genomic_DNA"/>
</dbReference>
<protein>
    <submittedName>
        <fullName evidence="5">Phage tail protein</fullName>
    </submittedName>
</protein>
<dbReference type="OrthoDB" id="5442644at2"/>
<sequence length="497" mass="52684">MTVPFANIPQQVRVPLFYAEMDNSRANGAVSGVRRALAIGQKLVGGTAAVNVPVIVSTVAQAIAFFGRGSQLARMVKAYRDNDNFGELWCIPVAEGTSSVAATGTVTAVGTATSTGVIALYIAGQRIQVPVLLGDTAAVVAASIVTAITANTDLPVTAAAAAGVVTLTAKWKGLTGNDITMVDSFAGSAGSEALPGGITLSYSGATLASGAVNPALAPVISAMGDEEYDFIFHPFTDSTSLDTIGAELNDTTGRWSWSRQLYGHVYTALRGSLGALVTAGGLRNDQHHTIAAIDVDCPNPSWEYAAAYAARNAVFLNADPARTVQTGVLTGLLVPRAGKRFLFAERQSLLNYGVATSYVSGGILRVERAITTYQKNAFNQADDSYLDSETLQLSAYVLRRLRSIITSKYPRHKLANDGTRFAAGSAIITPAVARGEIVADYAKMEFQGYVENSAMFAANLIVERNATDPNRLDVLFTPDYINNLRVFAVLNQFRLQY</sequence>
<dbReference type="Pfam" id="PF04984">
    <property type="entry name" value="Phage_sheath_1"/>
    <property type="match status" value="1"/>
</dbReference>
<evidence type="ECO:0000259" key="2">
    <source>
        <dbReference type="Pfam" id="PF04984"/>
    </source>
</evidence>
<organism evidence="5 6">
    <name type="scientific">Rhodoferax koreensis</name>
    <dbReference type="NCBI Taxonomy" id="1842727"/>
    <lineage>
        <taxon>Bacteria</taxon>
        <taxon>Pseudomonadati</taxon>
        <taxon>Pseudomonadota</taxon>
        <taxon>Betaproteobacteria</taxon>
        <taxon>Burkholderiales</taxon>
        <taxon>Comamonadaceae</taxon>
        <taxon>Rhodoferax</taxon>
    </lineage>
</organism>
<comment type="similarity">
    <text evidence="1">Belongs to the myoviridae tail sheath protein family.</text>
</comment>
<dbReference type="InterPro" id="IPR020287">
    <property type="entry name" value="Tail_sheath_C"/>
</dbReference>
<name>A0A1P8JYZ9_9BURK</name>
<dbReference type="InterPro" id="IPR035089">
    <property type="entry name" value="Phage_sheath_subtilisin"/>
</dbReference>
<feature type="domain" description="Tail sheath protein subtilisin-like" evidence="2">
    <location>
        <begin position="211"/>
        <end position="372"/>
    </location>
</feature>
<dbReference type="KEGG" id="rhy:RD110_18600"/>
<dbReference type="Pfam" id="PF17481">
    <property type="entry name" value="Phage_sheath_domII"/>
    <property type="match status" value="1"/>
</dbReference>